<dbReference type="Pfam" id="PF10035">
    <property type="entry name" value="DUF2179"/>
    <property type="match status" value="1"/>
</dbReference>
<dbReference type="eggNOG" id="COG4843">
    <property type="taxonomic scope" value="Bacteria"/>
</dbReference>
<dbReference type="InParanoid" id="B2A741"/>
<dbReference type="KEGG" id="nth:Nther_2065"/>
<comment type="similarity">
    <text evidence="6">Belongs to the UPF0316 family.</text>
</comment>
<feature type="domain" description="DUF5698" evidence="9">
    <location>
        <begin position="19"/>
        <end position="76"/>
    </location>
</feature>
<dbReference type="InterPro" id="IPR019264">
    <property type="entry name" value="DUF2179"/>
</dbReference>
<reference evidence="10 11" key="2">
    <citation type="journal article" date="2011" name="J. Bacteriol.">
        <title>Complete genome sequence of the anaerobic, halophilic alkalithermophile Natranaerobius thermophilus JW/NM-WN-LF.</title>
        <authorList>
            <person name="Zhao B."/>
            <person name="Mesbah N.M."/>
            <person name="Dalin E."/>
            <person name="Goodwin L."/>
            <person name="Nolan M."/>
            <person name="Pitluck S."/>
            <person name="Chertkov O."/>
            <person name="Brettin T.S."/>
            <person name="Han J."/>
            <person name="Larimer F.W."/>
            <person name="Land M.L."/>
            <person name="Hauser L."/>
            <person name="Kyrpides N."/>
            <person name="Wiegel J."/>
        </authorList>
    </citation>
    <scope>NUCLEOTIDE SEQUENCE [LARGE SCALE GENOMIC DNA]</scope>
    <source>
        <strain evidence="11">ATCC BAA-1301 / DSM 18059 / JW/NM-WN-LF</strain>
    </source>
</reference>
<sequence length="223" mass="25485">MTMIIIILIINIVYVSFLTIRMLFTLKGQRYLAALLSSVEVFVYILGLGLVLENLDQIQNLIAYAVGFALGVLVGTKIEEKLALGYVTVKVISKQVKYPFADLLREKGFGVTSWVGKGMEGERQVMEILTSRKDQKDLYNYVIAMDPSAFIISYEPQHFHGGFWVSSLKKYAKKRGEQVEHLHEENLPGVNEEEVEEIKDEIPDEPVEEKREDNKLQNDDNRK</sequence>
<dbReference type="OrthoDB" id="48231at2"/>
<keyword evidence="4 6" id="KW-1133">Transmembrane helix</keyword>
<evidence type="ECO:0000256" key="2">
    <source>
        <dbReference type="ARBA" id="ARBA00022475"/>
    </source>
</evidence>
<dbReference type="Pfam" id="PF18955">
    <property type="entry name" value="DUF5698"/>
    <property type="match status" value="1"/>
</dbReference>
<reference evidence="10 11" key="1">
    <citation type="submission" date="2008-04" db="EMBL/GenBank/DDBJ databases">
        <title>Complete sequence of chromosome of Natranaerobius thermophilus JW/NM-WN-LF.</title>
        <authorList>
            <consortium name="US DOE Joint Genome Institute"/>
            <person name="Copeland A."/>
            <person name="Lucas S."/>
            <person name="Lapidus A."/>
            <person name="Glavina del Rio T."/>
            <person name="Dalin E."/>
            <person name="Tice H."/>
            <person name="Bruce D."/>
            <person name="Goodwin L."/>
            <person name="Pitluck S."/>
            <person name="Chertkov O."/>
            <person name="Brettin T."/>
            <person name="Detter J.C."/>
            <person name="Han C."/>
            <person name="Kuske C.R."/>
            <person name="Schmutz J."/>
            <person name="Larimer F."/>
            <person name="Land M."/>
            <person name="Hauser L."/>
            <person name="Kyrpides N."/>
            <person name="Lykidis A."/>
            <person name="Mesbah N.M."/>
            <person name="Wiegel J."/>
        </authorList>
    </citation>
    <scope>NUCLEOTIDE SEQUENCE [LARGE SCALE GENOMIC DNA]</scope>
    <source>
        <strain evidence="11">ATCC BAA-1301 / DSM 18059 / JW/NM-WN-LF</strain>
    </source>
</reference>
<comment type="subcellular location">
    <subcellularLocation>
        <location evidence="1 6">Cell membrane</location>
        <topology evidence="1 6">Multi-pass membrane protein</topology>
    </subcellularLocation>
</comment>
<organism evidence="10 11">
    <name type="scientific">Natranaerobius thermophilus (strain ATCC BAA-1301 / DSM 18059 / JW/NM-WN-LF)</name>
    <dbReference type="NCBI Taxonomy" id="457570"/>
    <lineage>
        <taxon>Bacteria</taxon>
        <taxon>Bacillati</taxon>
        <taxon>Bacillota</taxon>
        <taxon>Clostridia</taxon>
        <taxon>Natranaerobiales</taxon>
        <taxon>Natranaerobiaceae</taxon>
        <taxon>Natranaerobius</taxon>
    </lineage>
</organism>
<keyword evidence="11" id="KW-1185">Reference proteome</keyword>
<dbReference type="PANTHER" id="PTHR40060">
    <property type="entry name" value="UPF0316 PROTEIN YEBE"/>
    <property type="match status" value="1"/>
</dbReference>
<evidence type="ECO:0000256" key="7">
    <source>
        <dbReference type="SAM" id="MobiDB-lite"/>
    </source>
</evidence>
<dbReference type="HAMAP" id="MF_01515">
    <property type="entry name" value="UPF0316"/>
    <property type="match status" value="1"/>
</dbReference>
<evidence type="ECO:0000256" key="3">
    <source>
        <dbReference type="ARBA" id="ARBA00022692"/>
    </source>
</evidence>
<dbReference type="CDD" id="cd16381">
    <property type="entry name" value="YitT_C_like_1"/>
    <property type="match status" value="1"/>
</dbReference>
<keyword evidence="5 6" id="KW-0472">Membrane</keyword>
<feature type="transmembrane region" description="Helical" evidence="6">
    <location>
        <begin position="6"/>
        <end position="24"/>
    </location>
</feature>
<evidence type="ECO:0000313" key="11">
    <source>
        <dbReference type="Proteomes" id="UP000001683"/>
    </source>
</evidence>
<dbReference type="InterPro" id="IPR044035">
    <property type="entry name" value="DUF5698"/>
</dbReference>
<dbReference type="InterPro" id="IPR022930">
    <property type="entry name" value="UPF0316"/>
</dbReference>
<dbReference type="RefSeq" id="WP_012448489.1">
    <property type="nucleotide sequence ID" value="NC_010718.1"/>
</dbReference>
<name>B2A741_NATTJ</name>
<feature type="region of interest" description="Disordered" evidence="7">
    <location>
        <begin position="182"/>
        <end position="223"/>
    </location>
</feature>
<proteinExistence type="inferred from homology"/>
<evidence type="ECO:0000256" key="4">
    <source>
        <dbReference type="ARBA" id="ARBA00022989"/>
    </source>
</evidence>
<dbReference type="HOGENOM" id="CLU_106166_1_0_9"/>
<accession>B2A741</accession>
<evidence type="ECO:0000259" key="8">
    <source>
        <dbReference type="Pfam" id="PF10035"/>
    </source>
</evidence>
<dbReference type="EMBL" id="CP001034">
    <property type="protein sequence ID" value="ACB85632.1"/>
    <property type="molecule type" value="Genomic_DNA"/>
</dbReference>
<dbReference type="Proteomes" id="UP000001683">
    <property type="component" value="Chromosome"/>
</dbReference>
<protein>
    <recommendedName>
        <fullName evidence="6">UPF0316 protein Nther_2065</fullName>
    </recommendedName>
</protein>
<feature type="transmembrane region" description="Helical" evidence="6">
    <location>
        <begin position="31"/>
        <end position="52"/>
    </location>
</feature>
<evidence type="ECO:0000256" key="5">
    <source>
        <dbReference type="ARBA" id="ARBA00023136"/>
    </source>
</evidence>
<keyword evidence="2 6" id="KW-1003">Cell membrane</keyword>
<feature type="compositionally biased region" description="Acidic residues" evidence="7">
    <location>
        <begin position="191"/>
        <end position="207"/>
    </location>
</feature>
<keyword evidence="3 6" id="KW-0812">Transmembrane</keyword>
<evidence type="ECO:0000256" key="6">
    <source>
        <dbReference type="HAMAP-Rule" id="MF_01515"/>
    </source>
</evidence>
<dbReference type="PANTHER" id="PTHR40060:SF1">
    <property type="entry name" value="UPF0316 PROTEIN YEBE"/>
    <property type="match status" value="1"/>
</dbReference>
<gene>
    <name evidence="10" type="ordered locus">Nther_2065</name>
</gene>
<feature type="domain" description="DUF2179" evidence="8">
    <location>
        <begin position="109"/>
        <end position="161"/>
    </location>
</feature>
<dbReference type="GO" id="GO:0005886">
    <property type="term" value="C:plasma membrane"/>
    <property type="evidence" value="ECO:0007669"/>
    <property type="project" value="UniProtKB-SubCell"/>
</dbReference>
<evidence type="ECO:0000313" key="10">
    <source>
        <dbReference type="EMBL" id="ACB85632.1"/>
    </source>
</evidence>
<feature type="transmembrane region" description="Helical" evidence="6">
    <location>
        <begin position="58"/>
        <end position="76"/>
    </location>
</feature>
<dbReference type="NCBIfam" id="NF003194">
    <property type="entry name" value="PRK04164.1-5"/>
    <property type="match status" value="1"/>
</dbReference>
<dbReference type="AlphaFoldDB" id="B2A741"/>
<dbReference type="STRING" id="457570.Nther_2065"/>
<evidence type="ECO:0000256" key="1">
    <source>
        <dbReference type="ARBA" id="ARBA00004651"/>
    </source>
</evidence>
<evidence type="ECO:0000259" key="9">
    <source>
        <dbReference type="Pfam" id="PF18955"/>
    </source>
</evidence>
<feature type="compositionally biased region" description="Basic and acidic residues" evidence="7">
    <location>
        <begin position="208"/>
        <end position="223"/>
    </location>
</feature>